<dbReference type="PROSITE" id="PS51186">
    <property type="entry name" value="GNAT"/>
    <property type="match status" value="1"/>
</dbReference>
<dbReference type="Gene3D" id="3.40.630.30">
    <property type="match status" value="1"/>
</dbReference>
<dbReference type="SUPFAM" id="SSF55729">
    <property type="entry name" value="Acyl-CoA N-acyltransferases (Nat)"/>
    <property type="match status" value="1"/>
</dbReference>
<evidence type="ECO:0000256" key="2">
    <source>
        <dbReference type="ARBA" id="ARBA00023315"/>
    </source>
</evidence>
<sequence length="161" mass="18294">MIIKLTVKQVEQFRNLRLEGLKETPNAFAASVEEEEQQPLAFFEAKLRKSDFYGVLENNTLLGMISLTRSSMKKMSHKASLGGFYVGRSARGQGIGKQLLIYALEKAREQGIELVHLVVSVKNPKAKKLYQSLGFEVFAYEKKALKIGIDYIDEEYMLKEL</sequence>
<reference evidence="4" key="1">
    <citation type="submission" date="2021-03" db="EMBL/GenBank/DDBJ databases">
        <title>Bacillus suaedae sp. nov., isolated from Suaeda aralocaspica.</title>
        <authorList>
            <person name="Lei R.F.R."/>
        </authorList>
    </citation>
    <scope>NUCLEOTIDE SEQUENCE</scope>
    <source>
        <strain evidence="4">YZJH907-2</strain>
    </source>
</reference>
<proteinExistence type="predicted"/>
<dbReference type="AlphaFoldDB" id="A0A940WSD4"/>
<comment type="caution">
    <text evidence="4">The sequence shown here is derived from an EMBL/GenBank/DDBJ whole genome shotgun (WGS) entry which is preliminary data.</text>
</comment>
<dbReference type="InterPro" id="IPR016181">
    <property type="entry name" value="Acyl_CoA_acyltransferase"/>
</dbReference>
<keyword evidence="1" id="KW-0808">Transferase</keyword>
<dbReference type="PANTHER" id="PTHR43420">
    <property type="entry name" value="ACETYLTRANSFERASE"/>
    <property type="match status" value="1"/>
</dbReference>
<dbReference type="EMBL" id="JAGKSQ010000001">
    <property type="protein sequence ID" value="MBP3949552.1"/>
    <property type="molecule type" value="Genomic_DNA"/>
</dbReference>
<gene>
    <name evidence="4" type="ORF">J7W16_00305</name>
</gene>
<dbReference type="InterPro" id="IPR000182">
    <property type="entry name" value="GNAT_dom"/>
</dbReference>
<organism evidence="4 5">
    <name type="scientific">Halalkalibacter suaedae</name>
    <dbReference type="NCBI Taxonomy" id="2822140"/>
    <lineage>
        <taxon>Bacteria</taxon>
        <taxon>Bacillati</taxon>
        <taxon>Bacillota</taxon>
        <taxon>Bacilli</taxon>
        <taxon>Bacillales</taxon>
        <taxon>Bacillaceae</taxon>
        <taxon>Halalkalibacter</taxon>
    </lineage>
</organism>
<accession>A0A940WSD4</accession>
<dbReference type="Proteomes" id="UP000678228">
    <property type="component" value="Unassembled WGS sequence"/>
</dbReference>
<feature type="domain" description="N-acetyltransferase" evidence="3">
    <location>
        <begin position="1"/>
        <end position="161"/>
    </location>
</feature>
<evidence type="ECO:0000259" key="3">
    <source>
        <dbReference type="PROSITE" id="PS51186"/>
    </source>
</evidence>
<dbReference type="Pfam" id="PF00583">
    <property type="entry name" value="Acetyltransf_1"/>
    <property type="match status" value="1"/>
</dbReference>
<evidence type="ECO:0000256" key="1">
    <source>
        <dbReference type="ARBA" id="ARBA00022679"/>
    </source>
</evidence>
<name>A0A940WSD4_9BACI</name>
<dbReference type="CDD" id="cd04301">
    <property type="entry name" value="NAT_SF"/>
    <property type="match status" value="1"/>
</dbReference>
<dbReference type="InterPro" id="IPR050680">
    <property type="entry name" value="YpeA/RimI_acetyltransf"/>
</dbReference>
<evidence type="ECO:0000313" key="5">
    <source>
        <dbReference type="Proteomes" id="UP000678228"/>
    </source>
</evidence>
<dbReference type="GO" id="GO:0016747">
    <property type="term" value="F:acyltransferase activity, transferring groups other than amino-acyl groups"/>
    <property type="evidence" value="ECO:0007669"/>
    <property type="project" value="InterPro"/>
</dbReference>
<dbReference type="RefSeq" id="WP_210594937.1">
    <property type="nucleotide sequence ID" value="NZ_JAGKSQ010000001.1"/>
</dbReference>
<evidence type="ECO:0000313" key="4">
    <source>
        <dbReference type="EMBL" id="MBP3949552.1"/>
    </source>
</evidence>
<keyword evidence="5" id="KW-1185">Reference proteome</keyword>
<keyword evidence="2" id="KW-0012">Acyltransferase</keyword>
<protein>
    <submittedName>
        <fullName evidence="4">GNAT family N-acetyltransferase</fullName>
    </submittedName>
</protein>